<reference evidence="2 3" key="1">
    <citation type="submission" date="2020-01" db="EMBL/GenBank/DDBJ databases">
        <title>Genome analysis.</title>
        <authorList>
            <person name="Wu S."/>
            <person name="Wang G."/>
        </authorList>
    </citation>
    <scope>NUCLEOTIDE SEQUENCE [LARGE SCALE GENOMIC DNA]</scope>
    <source>
        <strain evidence="2 3">SYL130</strain>
    </source>
</reference>
<sequence length="140" mass="15855">MIQRLQSLWLLLASLCAFMTLKLPFFSGNILVNNAKVFSQFTAMSYMLLMILTVIVAAGSLVTIFLYKNRGLQWKVALVLFVFSLLNIIMFYVAKGAYVAGEWTYNLSCLIAIAIPIFLLMAARAIYKDEKLVKSVDRLR</sequence>
<gene>
    <name evidence="2" type="ORF">GWC95_16525</name>
</gene>
<keyword evidence="1" id="KW-0812">Transmembrane</keyword>
<dbReference type="Pfam" id="PF14126">
    <property type="entry name" value="DUF4293"/>
    <property type="match status" value="1"/>
</dbReference>
<keyword evidence="1" id="KW-1133">Transmembrane helix</keyword>
<name>A0ABW9ZWL9_9BACT</name>
<accession>A0ABW9ZWL9</accession>
<dbReference type="RefSeq" id="WP_161819816.1">
    <property type="nucleotide sequence ID" value="NZ_JAACJS010000015.1"/>
</dbReference>
<evidence type="ECO:0000256" key="1">
    <source>
        <dbReference type="SAM" id="Phobius"/>
    </source>
</evidence>
<proteinExistence type="predicted"/>
<dbReference type="InterPro" id="IPR025635">
    <property type="entry name" value="DUF4293"/>
</dbReference>
<feature type="transmembrane region" description="Helical" evidence="1">
    <location>
        <begin position="74"/>
        <end position="93"/>
    </location>
</feature>
<dbReference type="EMBL" id="JAACJS010000015">
    <property type="protein sequence ID" value="NCI51536.1"/>
    <property type="molecule type" value="Genomic_DNA"/>
</dbReference>
<protein>
    <submittedName>
        <fullName evidence="2">DUF4293 domain-containing protein</fullName>
    </submittedName>
</protein>
<comment type="caution">
    <text evidence="2">The sequence shown here is derived from an EMBL/GenBank/DDBJ whole genome shotgun (WGS) entry which is preliminary data.</text>
</comment>
<feature type="transmembrane region" description="Helical" evidence="1">
    <location>
        <begin position="105"/>
        <end position="127"/>
    </location>
</feature>
<dbReference type="Proteomes" id="UP000753802">
    <property type="component" value="Unassembled WGS sequence"/>
</dbReference>
<keyword evidence="1" id="KW-0472">Membrane</keyword>
<keyword evidence="3" id="KW-1185">Reference proteome</keyword>
<feature type="transmembrane region" description="Helical" evidence="1">
    <location>
        <begin position="46"/>
        <end position="67"/>
    </location>
</feature>
<organism evidence="2 3">
    <name type="scientific">Sediminibacterium roseum</name>
    <dbReference type="NCBI Taxonomy" id="1978412"/>
    <lineage>
        <taxon>Bacteria</taxon>
        <taxon>Pseudomonadati</taxon>
        <taxon>Bacteroidota</taxon>
        <taxon>Chitinophagia</taxon>
        <taxon>Chitinophagales</taxon>
        <taxon>Chitinophagaceae</taxon>
        <taxon>Sediminibacterium</taxon>
    </lineage>
</organism>
<evidence type="ECO:0000313" key="2">
    <source>
        <dbReference type="EMBL" id="NCI51536.1"/>
    </source>
</evidence>
<evidence type="ECO:0000313" key="3">
    <source>
        <dbReference type="Proteomes" id="UP000753802"/>
    </source>
</evidence>